<evidence type="ECO:0000256" key="2">
    <source>
        <dbReference type="ARBA" id="ARBA00009142"/>
    </source>
</evidence>
<evidence type="ECO:0000256" key="1">
    <source>
        <dbReference type="ARBA" id="ARBA00004651"/>
    </source>
</evidence>
<evidence type="ECO:0000256" key="5">
    <source>
        <dbReference type="ARBA" id="ARBA00022692"/>
    </source>
</evidence>
<proteinExistence type="inferred from homology"/>
<keyword evidence="6 8" id="KW-1133">Transmembrane helix</keyword>
<reference evidence="9 10" key="1">
    <citation type="submission" date="2016-10" db="EMBL/GenBank/DDBJ databases">
        <authorList>
            <person name="de Groot N.N."/>
        </authorList>
    </citation>
    <scope>NUCLEOTIDE SEQUENCE [LARGE SCALE GENOMIC DNA]</scope>
    <source>
        <strain evidence="9 10">DSM 44637</strain>
    </source>
</reference>
<dbReference type="STRING" id="112413.SAMN05421854_12439"/>
<feature type="transmembrane region" description="Helical" evidence="8">
    <location>
        <begin position="92"/>
        <end position="111"/>
    </location>
</feature>
<evidence type="ECO:0000256" key="8">
    <source>
        <dbReference type="RuleBase" id="RU363041"/>
    </source>
</evidence>
<gene>
    <name evidence="9" type="ORF">SAMN05421854_12439</name>
</gene>
<feature type="transmembrane region" description="Helical" evidence="8">
    <location>
        <begin position="164"/>
        <end position="182"/>
    </location>
</feature>
<feature type="transmembrane region" description="Helical" evidence="8">
    <location>
        <begin position="188"/>
        <end position="207"/>
    </location>
</feature>
<sequence>MILGALAIAFAGFIGGLTGFGASLVGTPLLLLIGFPLPQVVVINLIATMITRLAVLHRERAHIAWRRVAVLGAASLPGAAAGALTLHLLPPHALRILAGTVVVLSGLRLLLRPAREARPATTVKQTIAGLLGGYLSTTTSLNGAPPAVLLASAKVPPRTFVGDLAGYFVVTNCLSLLLLVTAGQFDGAGLGARLPILVLAALAGNLLGGRLIGRIPRTVFDRAIVALIVTSGAVTMLSG</sequence>
<organism evidence="9 10">
    <name type="scientific">Amycolatopsis rubida</name>
    <dbReference type="NCBI Taxonomy" id="112413"/>
    <lineage>
        <taxon>Bacteria</taxon>
        <taxon>Bacillati</taxon>
        <taxon>Actinomycetota</taxon>
        <taxon>Actinomycetes</taxon>
        <taxon>Pseudonocardiales</taxon>
        <taxon>Pseudonocardiaceae</taxon>
        <taxon>Amycolatopsis</taxon>
    </lineage>
</organism>
<keyword evidence="3" id="KW-0813">Transport</keyword>
<comment type="similarity">
    <text evidence="2 8">Belongs to the 4-toluene sulfonate uptake permease (TSUP) (TC 2.A.102) family.</text>
</comment>
<dbReference type="GO" id="GO:0005886">
    <property type="term" value="C:plasma membrane"/>
    <property type="evidence" value="ECO:0007669"/>
    <property type="project" value="UniProtKB-SubCell"/>
</dbReference>
<dbReference type="OrthoDB" id="3481722at2"/>
<dbReference type="RefSeq" id="WP_093577132.1">
    <property type="nucleotide sequence ID" value="NZ_FOWC01000024.1"/>
</dbReference>
<evidence type="ECO:0000256" key="7">
    <source>
        <dbReference type="ARBA" id="ARBA00023136"/>
    </source>
</evidence>
<evidence type="ECO:0000313" key="10">
    <source>
        <dbReference type="Proteomes" id="UP000199137"/>
    </source>
</evidence>
<comment type="subcellular location">
    <subcellularLocation>
        <location evidence="1 8">Cell membrane</location>
        <topology evidence="1 8">Multi-pass membrane protein</topology>
    </subcellularLocation>
</comment>
<keyword evidence="4 8" id="KW-1003">Cell membrane</keyword>
<keyword evidence="5 8" id="KW-0812">Transmembrane</keyword>
<protein>
    <recommendedName>
        <fullName evidence="8">Probable membrane transporter protein</fullName>
    </recommendedName>
</protein>
<evidence type="ECO:0000256" key="6">
    <source>
        <dbReference type="ARBA" id="ARBA00022989"/>
    </source>
</evidence>
<accession>A0A1I6B8K0</accession>
<keyword evidence="7 8" id="KW-0472">Membrane</keyword>
<evidence type="ECO:0000256" key="4">
    <source>
        <dbReference type="ARBA" id="ARBA00022475"/>
    </source>
</evidence>
<dbReference type="EMBL" id="FOWC01000024">
    <property type="protein sequence ID" value="SFQ77271.1"/>
    <property type="molecule type" value="Genomic_DNA"/>
</dbReference>
<dbReference type="PANTHER" id="PTHR30269:SF37">
    <property type="entry name" value="MEMBRANE TRANSPORTER PROTEIN"/>
    <property type="match status" value="1"/>
</dbReference>
<dbReference type="InterPro" id="IPR002781">
    <property type="entry name" value="TM_pro_TauE-like"/>
</dbReference>
<evidence type="ECO:0000313" key="9">
    <source>
        <dbReference type="EMBL" id="SFQ77271.1"/>
    </source>
</evidence>
<feature type="transmembrane region" description="Helical" evidence="8">
    <location>
        <begin position="68"/>
        <end position="86"/>
    </location>
</feature>
<evidence type="ECO:0000256" key="3">
    <source>
        <dbReference type="ARBA" id="ARBA00022448"/>
    </source>
</evidence>
<dbReference type="Proteomes" id="UP000199137">
    <property type="component" value="Unassembled WGS sequence"/>
</dbReference>
<name>A0A1I6B8K0_9PSEU</name>
<dbReference type="AlphaFoldDB" id="A0A1I6B8K0"/>
<feature type="transmembrane region" description="Helical" evidence="8">
    <location>
        <begin position="29"/>
        <end position="56"/>
    </location>
</feature>
<dbReference type="PANTHER" id="PTHR30269">
    <property type="entry name" value="TRANSMEMBRANE PROTEIN YFCA"/>
    <property type="match status" value="1"/>
</dbReference>
<dbReference type="Pfam" id="PF01925">
    <property type="entry name" value="TauE"/>
    <property type="match status" value="1"/>
</dbReference>
<dbReference type="InterPro" id="IPR052017">
    <property type="entry name" value="TSUP"/>
</dbReference>